<reference evidence="3" key="1">
    <citation type="submission" date="2016-06" db="UniProtKB">
        <authorList>
            <consortium name="WormBaseParasite"/>
        </authorList>
    </citation>
    <scope>IDENTIFICATION</scope>
</reference>
<evidence type="ECO:0000313" key="2">
    <source>
        <dbReference type="Proteomes" id="UP000050794"/>
    </source>
</evidence>
<dbReference type="EMBL" id="UYWY01020009">
    <property type="protein sequence ID" value="VDM40156.1"/>
    <property type="molecule type" value="Genomic_DNA"/>
</dbReference>
<dbReference type="AlphaFoldDB" id="A0A183UK21"/>
<accession>A0A183UK21</accession>
<organism evidence="2 3">
    <name type="scientific">Toxocara canis</name>
    <name type="common">Canine roundworm</name>
    <dbReference type="NCBI Taxonomy" id="6265"/>
    <lineage>
        <taxon>Eukaryota</taxon>
        <taxon>Metazoa</taxon>
        <taxon>Ecdysozoa</taxon>
        <taxon>Nematoda</taxon>
        <taxon>Chromadorea</taxon>
        <taxon>Rhabditida</taxon>
        <taxon>Spirurina</taxon>
        <taxon>Ascaridomorpha</taxon>
        <taxon>Ascaridoidea</taxon>
        <taxon>Toxocaridae</taxon>
        <taxon>Toxocara</taxon>
    </lineage>
</organism>
<dbReference type="Proteomes" id="UP000050794">
    <property type="component" value="Unassembled WGS sequence"/>
</dbReference>
<proteinExistence type="predicted"/>
<reference evidence="1 2" key="2">
    <citation type="submission" date="2018-11" db="EMBL/GenBank/DDBJ databases">
        <authorList>
            <consortium name="Pathogen Informatics"/>
        </authorList>
    </citation>
    <scope>NUCLEOTIDE SEQUENCE [LARGE SCALE GENOMIC DNA]</scope>
</reference>
<gene>
    <name evidence="1" type="ORF">TCNE_LOCUS8835</name>
</gene>
<dbReference type="WBParaSite" id="TCNE_0000884101-mRNA-1">
    <property type="protein sequence ID" value="TCNE_0000884101-mRNA-1"/>
    <property type="gene ID" value="TCNE_0000884101"/>
</dbReference>
<keyword evidence="2" id="KW-1185">Reference proteome</keyword>
<evidence type="ECO:0000313" key="1">
    <source>
        <dbReference type="EMBL" id="VDM40156.1"/>
    </source>
</evidence>
<sequence>MKRRASAVDAEWGNSATSRKCDFATVYEGTSETENSDSFSVRLSLIATNSLRLLISLEEMPLIVSESLKESTRSDVAVYNSDSDAYSKIDFSLPCQDEVLFLYEQLQSSGMPEILHRFEKVVGNFCKEIRDQKDENVRLQHVFERVCDKRKTLD</sequence>
<protein>
    <submittedName>
        <fullName evidence="3">PRESAN domain-containing protein</fullName>
    </submittedName>
</protein>
<evidence type="ECO:0000313" key="3">
    <source>
        <dbReference type="WBParaSite" id="TCNE_0000884101-mRNA-1"/>
    </source>
</evidence>
<name>A0A183UK21_TOXCA</name>